<dbReference type="Proteomes" id="UP001221142">
    <property type="component" value="Unassembled WGS sequence"/>
</dbReference>
<sequence>MNPSLNKDIHLLPAEIISDILNLTAAASTPEFWSHPGGPAPELRTELERLENAPLLLLSRVCSRWHDIALKTPLLWSNIQIHGMTEAALEESVWLLTERLDRSGSAPLAISLQCEHDSQSPHPRFLHLLAEHSHRWETVCMSRCCIRGFDTSILRGNVPHLKILWLDVETRFGLSDPDAPIDFFAVAPHLERLWLAAPLVNSDSVRQILHRKQLKSFGCVAMFPQEFRDGLSLLPQLPPGAHAHIALDLDHRILKLHHISPFHLPPLSTCISSLVCRTTQLFHAADVSSALTQIFTSLTLSALQQMSLGCNDYPHIALDWSTALRVQFIALCRRSALGRCLTTLRVVEVHITERDLLKILSVLTALEHLEVGDAPPTVKHSLLITDSFVRAMAGTALGNCFVPRLSRFVCVTRFMFRQKLLVDFVESRLTRLAALDNPTAFHLHIHAFPDSKCGLDPRVHAILSELAKTESLFFYESLEAHRYTLVG</sequence>
<reference evidence="2" key="1">
    <citation type="submission" date="2023-03" db="EMBL/GenBank/DDBJ databases">
        <title>Massive genome expansion in bonnet fungi (Mycena s.s.) driven by repeated elements and novel gene families across ecological guilds.</title>
        <authorList>
            <consortium name="Lawrence Berkeley National Laboratory"/>
            <person name="Harder C.B."/>
            <person name="Miyauchi S."/>
            <person name="Viragh M."/>
            <person name="Kuo A."/>
            <person name="Thoen E."/>
            <person name="Andreopoulos B."/>
            <person name="Lu D."/>
            <person name="Skrede I."/>
            <person name="Drula E."/>
            <person name="Henrissat B."/>
            <person name="Morin E."/>
            <person name="Kohler A."/>
            <person name="Barry K."/>
            <person name="LaButti K."/>
            <person name="Morin E."/>
            <person name="Salamov A."/>
            <person name="Lipzen A."/>
            <person name="Mereny Z."/>
            <person name="Hegedus B."/>
            <person name="Baldrian P."/>
            <person name="Stursova M."/>
            <person name="Weitz H."/>
            <person name="Taylor A."/>
            <person name="Grigoriev I.V."/>
            <person name="Nagy L.G."/>
            <person name="Martin F."/>
            <person name="Kauserud H."/>
        </authorList>
    </citation>
    <scope>NUCLEOTIDE SEQUENCE</scope>
    <source>
        <strain evidence="2">9284</strain>
    </source>
</reference>
<accession>A0AAD7BFP6</accession>
<dbReference type="EMBL" id="JARKIF010000018">
    <property type="protein sequence ID" value="KAJ7619539.1"/>
    <property type="molecule type" value="Genomic_DNA"/>
</dbReference>
<evidence type="ECO:0000259" key="1">
    <source>
        <dbReference type="Pfam" id="PF12937"/>
    </source>
</evidence>
<dbReference type="InterPro" id="IPR001810">
    <property type="entry name" value="F-box_dom"/>
</dbReference>
<gene>
    <name evidence="2" type="ORF">FB45DRAFT_1062922</name>
</gene>
<evidence type="ECO:0000313" key="3">
    <source>
        <dbReference type="Proteomes" id="UP001221142"/>
    </source>
</evidence>
<organism evidence="2 3">
    <name type="scientific">Roridomyces roridus</name>
    <dbReference type="NCBI Taxonomy" id="1738132"/>
    <lineage>
        <taxon>Eukaryota</taxon>
        <taxon>Fungi</taxon>
        <taxon>Dikarya</taxon>
        <taxon>Basidiomycota</taxon>
        <taxon>Agaricomycotina</taxon>
        <taxon>Agaricomycetes</taxon>
        <taxon>Agaricomycetidae</taxon>
        <taxon>Agaricales</taxon>
        <taxon>Marasmiineae</taxon>
        <taxon>Mycenaceae</taxon>
        <taxon>Roridomyces</taxon>
    </lineage>
</organism>
<feature type="domain" description="F-box" evidence="1">
    <location>
        <begin position="11"/>
        <end position="79"/>
    </location>
</feature>
<comment type="caution">
    <text evidence="2">The sequence shown here is derived from an EMBL/GenBank/DDBJ whole genome shotgun (WGS) entry which is preliminary data.</text>
</comment>
<proteinExistence type="predicted"/>
<name>A0AAD7BFP6_9AGAR</name>
<dbReference type="AlphaFoldDB" id="A0AAD7BFP6"/>
<evidence type="ECO:0000313" key="2">
    <source>
        <dbReference type="EMBL" id="KAJ7619539.1"/>
    </source>
</evidence>
<protein>
    <recommendedName>
        <fullName evidence="1">F-box domain-containing protein</fullName>
    </recommendedName>
</protein>
<dbReference type="Pfam" id="PF12937">
    <property type="entry name" value="F-box-like"/>
    <property type="match status" value="1"/>
</dbReference>
<keyword evidence="3" id="KW-1185">Reference proteome</keyword>